<keyword evidence="2" id="KW-1185">Reference proteome</keyword>
<proteinExistence type="predicted"/>
<accession>A0A1C3RG66</accession>
<name>A0A1C3RG66_9PROT</name>
<dbReference type="Proteomes" id="UP000231658">
    <property type="component" value="Unassembled WGS sequence"/>
</dbReference>
<evidence type="ECO:0008006" key="3">
    <source>
        <dbReference type="Google" id="ProtNLM"/>
    </source>
</evidence>
<evidence type="ECO:0000313" key="1">
    <source>
        <dbReference type="EMBL" id="SCA56192.1"/>
    </source>
</evidence>
<organism evidence="1 2">
    <name type="scientific">Candidatus Terasakiella magnetica</name>
    <dbReference type="NCBI Taxonomy" id="1867952"/>
    <lineage>
        <taxon>Bacteria</taxon>
        <taxon>Pseudomonadati</taxon>
        <taxon>Pseudomonadota</taxon>
        <taxon>Alphaproteobacteria</taxon>
        <taxon>Rhodospirillales</taxon>
        <taxon>Terasakiellaceae</taxon>
        <taxon>Terasakiella</taxon>
    </lineage>
</organism>
<protein>
    <recommendedName>
        <fullName evidence="3">Transposase</fullName>
    </recommendedName>
</protein>
<reference evidence="1 2" key="1">
    <citation type="submission" date="2016-07" db="EMBL/GenBank/DDBJ databases">
        <authorList>
            <person name="Lefevre C.T."/>
        </authorList>
    </citation>
    <scope>NUCLEOTIDE SEQUENCE [LARGE SCALE GENOMIC DNA]</scope>
    <source>
        <strain evidence="1">PR1</strain>
    </source>
</reference>
<gene>
    <name evidence="1" type="ORF">MTBPR1_20040</name>
</gene>
<evidence type="ECO:0000313" key="2">
    <source>
        <dbReference type="Proteomes" id="UP000231658"/>
    </source>
</evidence>
<dbReference type="AlphaFoldDB" id="A0A1C3RG66"/>
<sequence length="44" mass="4757">MQIDQGTHSLSLVTDVCARKIMGYEVSAEMKASDVVKALKMAIS</sequence>
<dbReference type="EMBL" id="FLYE01000012">
    <property type="protein sequence ID" value="SCA56192.1"/>
    <property type="molecule type" value="Genomic_DNA"/>
</dbReference>